<keyword evidence="3" id="KW-0963">Cytoplasm</keyword>
<proteinExistence type="inferred from homology"/>
<evidence type="ECO:0000256" key="3">
    <source>
        <dbReference type="ARBA" id="ARBA00022490"/>
    </source>
</evidence>
<reference evidence="7 8" key="1">
    <citation type="submission" date="2011-06" db="EMBL/GenBank/DDBJ databases">
        <authorList>
            <person name="Bador J."/>
            <person name="Amoureux L."/>
            <person name="Neuwirth C."/>
        </authorList>
    </citation>
    <scope>NUCLEOTIDE SEQUENCE [LARGE SCALE GENOMIC DNA]</scope>
    <source>
        <strain evidence="7 8">AXX-A</strain>
    </source>
</reference>
<dbReference type="SUPFAM" id="SSF160527">
    <property type="entry name" value="V-type ATPase subunit E-like"/>
    <property type="match status" value="1"/>
</dbReference>
<evidence type="ECO:0000256" key="2">
    <source>
        <dbReference type="ARBA" id="ARBA00022448"/>
    </source>
</evidence>
<protein>
    <recommendedName>
        <fullName evidence="6">Type 3 secretion system stator protein</fullName>
    </recommendedName>
</protein>
<dbReference type="PANTHER" id="PTHR34982">
    <property type="entry name" value="YOP PROTEINS TRANSLOCATION PROTEIN L"/>
    <property type="match status" value="1"/>
</dbReference>
<evidence type="ECO:0000256" key="6">
    <source>
        <dbReference type="ARBA" id="ARBA00040494"/>
    </source>
</evidence>
<dbReference type="GO" id="GO:0030254">
    <property type="term" value="P:protein secretion by the type III secretion system"/>
    <property type="evidence" value="ECO:0007669"/>
    <property type="project" value="InterPro"/>
</dbReference>
<dbReference type="EMBL" id="AFRQ01000052">
    <property type="protein sequence ID" value="EGP45885.1"/>
    <property type="molecule type" value="Genomic_DNA"/>
</dbReference>
<organism evidence="7 8">
    <name type="scientific">Achromobacter insuavis AXX-A</name>
    <dbReference type="NCBI Taxonomy" id="1003200"/>
    <lineage>
        <taxon>Bacteria</taxon>
        <taxon>Pseudomonadati</taxon>
        <taxon>Pseudomonadota</taxon>
        <taxon>Betaproteobacteria</taxon>
        <taxon>Burkholderiales</taxon>
        <taxon>Alcaligenaceae</taxon>
        <taxon>Achromobacter</taxon>
    </lineage>
</organism>
<dbReference type="InterPro" id="IPR012842">
    <property type="entry name" value="T3SS_SctL/SctL2"/>
</dbReference>
<evidence type="ECO:0000256" key="4">
    <source>
        <dbReference type="ARBA" id="ARBA00022927"/>
    </source>
</evidence>
<comment type="caution">
    <text evidence="7">The sequence shown here is derived from an EMBL/GenBank/DDBJ whole genome shotgun (WGS) entry which is preliminary data.</text>
</comment>
<dbReference type="eggNOG" id="COG1317">
    <property type="taxonomic scope" value="Bacteria"/>
</dbReference>
<dbReference type="InterPro" id="IPR051472">
    <property type="entry name" value="T3SS_Stator/FliH"/>
</dbReference>
<keyword evidence="2" id="KW-0813">Transport</keyword>
<dbReference type="PANTHER" id="PTHR34982:SF4">
    <property type="entry name" value="TYPE 3 SECRETION SYSTEM STATOR PROTEIN"/>
    <property type="match status" value="1"/>
</dbReference>
<dbReference type="OrthoDB" id="8221108at2"/>
<dbReference type="Proteomes" id="UP000004853">
    <property type="component" value="Unassembled WGS sequence"/>
</dbReference>
<dbReference type="HOGENOM" id="CLU_062625_2_1_4"/>
<evidence type="ECO:0000313" key="8">
    <source>
        <dbReference type="Proteomes" id="UP000004853"/>
    </source>
</evidence>
<gene>
    <name evidence="7" type="ORF">AXXA_14129</name>
</gene>
<dbReference type="PATRIC" id="fig|1003200.3.peg.2804"/>
<name>F7T1L7_9BURK</name>
<sequence>MAFLIPRDPLTPRASAGRVDPAARVLRGAELAAWADAEQLLAQARARADEIIGGAQAAFEAERQRGYEEGREAALLDQAEKMIETVGRTVEYFAGVENEMVELVMSAVRKVVDGFDDREKVMVVVRNALAVVRNQKQMTLRLNPAEVDTVRDQINDLLAAYPGVGYLDILADGRLARGACILESEIGMVEASLEGQIQALRQAFQRTLGSRV</sequence>
<dbReference type="NCBIfam" id="NF005392">
    <property type="entry name" value="PRK06937.1"/>
    <property type="match status" value="1"/>
</dbReference>
<evidence type="ECO:0000313" key="7">
    <source>
        <dbReference type="EMBL" id="EGP45885.1"/>
    </source>
</evidence>
<comment type="subcellular location">
    <subcellularLocation>
        <location evidence="1">Cytoplasm</location>
    </subcellularLocation>
</comment>
<dbReference type="GO" id="GO:0005829">
    <property type="term" value="C:cytosol"/>
    <property type="evidence" value="ECO:0007669"/>
    <property type="project" value="TreeGrafter"/>
</dbReference>
<dbReference type="NCBIfam" id="TIGR02499">
    <property type="entry name" value="HrpE_YscL_not"/>
    <property type="match status" value="1"/>
</dbReference>
<evidence type="ECO:0000256" key="1">
    <source>
        <dbReference type="ARBA" id="ARBA00004496"/>
    </source>
</evidence>
<dbReference type="InterPro" id="IPR010586">
    <property type="entry name" value="T3SS_stator_protein"/>
</dbReference>
<accession>F7T1L7</accession>
<evidence type="ECO:0000256" key="5">
    <source>
        <dbReference type="ARBA" id="ARBA00024335"/>
    </source>
</evidence>
<dbReference type="RefSeq" id="WP_006392843.1">
    <property type="nucleotide sequence ID" value="NZ_GL982453.1"/>
</dbReference>
<keyword evidence="4" id="KW-0653">Protein transport</keyword>
<dbReference type="Pfam" id="PF06635">
    <property type="entry name" value="T3SS_SCTL"/>
    <property type="match status" value="1"/>
</dbReference>
<dbReference type="AlphaFoldDB" id="F7T1L7"/>
<comment type="similarity">
    <text evidence="5">Belongs to the SctL stator family.</text>
</comment>